<proteinExistence type="predicted"/>
<dbReference type="PANTHER" id="PTHR33169:SF14">
    <property type="entry name" value="TRANSCRIPTIONAL REGULATOR RV3488"/>
    <property type="match status" value="1"/>
</dbReference>
<evidence type="ECO:0000313" key="3">
    <source>
        <dbReference type="Proteomes" id="UP000297447"/>
    </source>
</evidence>
<feature type="domain" description="Transcription regulator PadR N-terminal" evidence="1">
    <location>
        <begin position="38"/>
        <end position="83"/>
    </location>
</feature>
<dbReference type="Proteomes" id="UP000297447">
    <property type="component" value="Unassembled WGS sequence"/>
</dbReference>
<gene>
    <name evidence="2" type="ORF">E3T55_12815</name>
</gene>
<comment type="caution">
    <text evidence="2">The sequence shown here is derived from an EMBL/GenBank/DDBJ whole genome shotgun (WGS) entry which is preliminary data.</text>
</comment>
<dbReference type="InterPro" id="IPR005149">
    <property type="entry name" value="Tscrpt_reg_PadR_N"/>
</dbReference>
<protein>
    <submittedName>
        <fullName evidence="2">PadR family transcriptional regulator</fullName>
    </submittedName>
</protein>
<dbReference type="Gene3D" id="1.10.10.10">
    <property type="entry name" value="Winged helix-like DNA-binding domain superfamily/Winged helix DNA-binding domain"/>
    <property type="match status" value="1"/>
</dbReference>
<dbReference type="OrthoDB" id="122286at2"/>
<keyword evidence="3" id="KW-1185">Reference proteome</keyword>
<dbReference type="Pfam" id="PF03551">
    <property type="entry name" value="PadR"/>
    <property type="match status" value="1"/>
</dbReference>
<reference evidence="2 3" key="1">
    <citation type="submission" date="2019-03" db="EMBL/GenBank/DDBJ databases">
        <title>Genomics of glacier-inhabiting Cryobacterium strains.</title>
        <authorList>
            <person name="Liu Q."/>
            <person name="Xin Y.-H."/>
        </authorList>
    </citation>
    <scope>NUCLEOTIDE SEQUENCE [LARGE SCALE GENOMIC DNA]</scope>
    <source>
        <strain evidence="2 3">Hh14</strain>
    </source>
</reference>
<dbReference type="InterPro" id="IPR036388">
    <property type="entry name" value="WH-like_DNA-bd_sf"/>
</dbReference>
<dbReference type="InterPro" id="IPR052509">
    <property type="entry name" value="Metal_resp_DNA-bind_regulator"/>
</dbReference>
<sequence>MVPLSRVTPATVDVLNALLNGEAPIWGLLVVKQTSRPAGSVYPILERLEGSGWVTSEWEDDSERTGPRRRLYELTSDGAAAAREIVATAESRSRARVARVVAAPNGIAAGAS</sequence>
<name>A0A4R8ZYH1_9MICO</name>
<dbReference type="InterPro" id="IPR036390">
    <property type="entry name" value="WH_DNA-bd_sf"/>
</dbReference>
<dbReference type="PANTHER" id="PTHR33169">
    <property type="entry name" value="PADR-FAMILY TRANSCRIPTIONAL REGULATOR"/>
    <property type="match status" value="1"/>
</dbReference>
<dbReference type="RefSeq" id="WP_134519945.1">
    <property type="nucleotide sequence ID" value="NZ_SOHE01000053.1"/>
</dbReference>
<organism evidence="2 3">
    <name type="scientific">Cryobacterium frigoriphilum</name>
    <dbReference type="NCBI Taxonomy" id="1259150"/>
    <lineage>
        <taxon>Bacteria</taxon>
        <taxon>Bacillati</taxon>
        <taxon>Actinomycetota</taxon>
        <taxon>Actinomycetes</taxon>
        <taxon>Micrococcales</taxon>
        <taxon>Microbacteriaceae</taxon>
        <taxon>Cryobacterium</taxon>
    </lineage>
</organism>
<dbReference type="EMBL" id="SOHE01000053">
    <property type="protein sequence ID" value="TFD48920.1"/>
    <property type="molecule type" value="Genomic_DNA"/>
</dbReference>
<evidence type="ECO:0000313" key="2">
    <source>
        <dbReference type="EMBL" id="TFD48920.1"/>
    </source>
</evidence>
<evidence type="ECO:0000259" key="1">
    <source>
        <dbReference type="Pfam" id="PF03551"/>
    </source>
</evidence>
<accession>A0A4R8ZYH1</accession>
<dbReference type="AlphaFoldDB" id="A0A4R8ZYH1"/>
<dbReference type="SUPFAM" id="SSF46785">
    <property type="entry name" value="Winged helix' DNA-binding domain"/>
    <property type="match status" value="1"/>
</dbReference>